<dbReference type="STRING" id="92696.A0A4V2MVK9"/>
<dbReference type="Proteomes" id="UP000292702">
    <property type="component" value="Unassembled WGS sequence"/>
</dbReference>
<keyword evidence="1" id="KW-0732">Signal</keyword>
<name>A0A4V2MVK9_9APHY</name>
<accession>A0A4V2MVK9</accession>
<evidence type="ECO:0000313" key="2">
    <source>
        <dbReference type="EMBL" id="TCD63027.1"/>
    </source>
</evidence>
<dbReference type="EMBL" id="RWJN01000328">
    <property type="protein sequence ID" value="TCD63027.1"/>
    <property type="molecule type" value="Genomic_DNA"/>
</dbReference>
<evidence type="ECO:0000313" key="3">
    <source>
        <dbReference type="Proteomes" id="UP000292702"/>
    </source>
</evidence>
<comment type="caution">
    <text evidence="2">The sequence shown here is derived from an EMBL/GenBank/DDBJ whole genome shotgun (WGS) entry which is preliminary data.</text>
</comment>
<proteinExistence type="predicted"/>
<dbReference type="AlphaFoldDB" id="A0A4V2MVK9"/>
<gene>
    <name evidence="2" type="ORF">EIP91_006090</name>
</gene>
<feature type="signal peptide" evidence="1">
    <location>
        <begin position="1"/>
        <end position="22"/>
    </location>
</feature>
<evidence type="ECO:0000256" key="1">
    <source>
        <dbReference type="SAM" id="SignalP"/>
    </source>
</evidence>
<organism evidence="2 3">
    <name type="scientific">Steccherinum ochraceum</name>
    <dbReference type="NCBI Taxonomy" id="92696"/>
    <lineage>
        <taxon>Eukaryota</taxon>
        <taxon>Fungi</taxon>
        <taxon>Dikarya</taxon>
        <taxon>Basidiomycota</taxon>
        <taxon>Agaricomycotina</taxon>
        <taxon>Agaricomycetes</taxon>
        <taxon>Polyporales</taxon>
        <taxon>Steccherinaceae</taxon>
        <taxon>Steccherinum</taxon>
    </lineage>
</organism>
<keyword evidence="3" id="KW-1185">Reference proteome</keyword>
<protein>
    <submittedName>
        <fullName evidence="2">Uncharacterized protein</fullName>
    </submittedName>
</protein>
<sequence>MFLRVASLVLAVAAICAPTTLAVPAYARPPAINDRALQSRQESGALNWNDVKGFGSDVLHGVEGALPVVKEGYDLYKDIKGKRNTVPQKQHLTARNAHVLDARDMHHIERDNVDLIVRRFINSVVARQAQDEESGALDWKKIGTSILHGAETAVQVAAPIAMGFLRREPDLA</sequence>
<feature type="chain" id="PRO_5020344120" evidence="1">
    <location>
        <begin position="23"/>
        <end position="172"/>
    </location>
</feature>
<reference evidence="2 3" key="1">
    <citation type="submission" date="2018-11" db="EMBL/GenBank/DDBJ databases">
        <title>Genome assembly of Steccherinum ochraceum LE-BIN_3174, the white-rot fungus of the Steccherinaceae family (The Residual Polyporoid clade, Polyporales, Basidiomycota).</title>
        <authorList>
            <person name="Fedorova T.V."/>
            <person name="Glazunova O.A."/>
            <person name="Landesman E.O."/>
            <person name="Moiseenko K.V."/>
            <person name="Psurtseva N.V."/>
            <person name="Savinova O.S."/>
            <person name="Shakhova N.V."/>
            <person name="Tyazhelova T.V."/>
            <person name="Vasina D.V."/>
        </authorList>
    </citation>
    <scope>NUCLEOTIDE SEQUENCE [LARGE SCALE GENOMIC DNA]</scope>
    <source>
        <strain evidence="2 3">LE-BIN_3174</strain>
    </source>
</reference>